<evidence type="ECO:0000256" key="4">
    <source>
        <dbReference type="ARBA" id="ARBA00022723"/>
    </source>
</evidence>
<feature type="compositionally biased region" description="Low complexity" evidence="9">
    <location>
        <begin position="505"/>
        <end position="519"/>
    </location>
</feature>
<comment type="subcellular location">
    <subcellularLocation>
        <location evidence="1">Nucleus</location>
    </subcellularLocation>
</comment>
<feature type="compositionally biased region" description="Basic and acidic residues" evidence="9">
    <location>
        <begin position="477"/>
        <end position="489"/>
    </location>
</feature>
<evidence type="ECO:0000259" key="10">
    <source>
        <dbReference type="PROSITE" id="PS50089"/>
    </source>
</evidence>
<dbReference type="PROSITE" id="PS50089">
    <property type="entry name" value="ZF_RING_2"/>
    <property type="match status" value="1"/>
</dbReference>
<accession>A0A484B143</accession>
<dbReference type="Pfam" id="PF13771">
    <property type="entry name" value="zf-HC5HC2H"/>
    <property type="match status" value="1"/>
</dbReference>
<feature type="domain" description="RING-type" evidence="10">
    <location>
        <begin position="129"/>
        <end position="181"/>
    </location>
</feature>
<evidence type="ECO:0000313" key="12">
    <source>
        <dbReference type="EMBL" id="TDG42448.1"/>
    </source>
</evidence>
<dbReference type="InterPro" id="IPR051188">
    <property type="entry name" value="PHD-type_Zinc_Finger"/>
</dbReference>
<keyword evidence="7" id="KW-0862">Zinc</keyword>
<keyword evidence="4" id="KW-0479">Metal-binding</keyword>
<evidence type="ECO:0000256" key="5">
    <source>
        <dbReference type="ARBA" id="ARBA00022771"/>
    </source>
</evidence>
<dbReference type="InterPro" id="IPR013083">
    <property type="entry name" value="Znf_RING/FYVE/PHD"/>
</dbReference>
<dbReference type="InterPro" id="IPR034732">
    <property type="entry name" value="EPHD"/>
</dbReference>
<keyword evidence="5 8" id="KW-0863">Zinc-finger</keyword>
<dbReference type="PANTHER" id="PTHR12420:SF42">
    <property type="entry name" value="G2_M PHASE-SPECIFIC E3 UBIQUITIN-PROTEIN LIGASE"/>
    <property type="match status" value="1"/>
</dbReference>
<evidence type="ECO:0000256" key="7">
    <source>
        <dbReference type="ARBA" id="ARBA00022833"/>
    </source>
</evidence>
<evidence type="ECO:0000313" key="13">
    <source>
        <dbReference type="Proteomes" id="UP000295192"/>
    </source>
</evidence>
<dbReference type="InterPro" id="IPR042013">
    <property type="entry name" value="PHF7/G2E3_ePHD"/>
</dbReference>
<evidence type="ECO:0000256" key="1">
    <source>
        <dbReference type="ARBA" id="ARBA00004123"/>
    </source>
</evidence>
<dbReference type="OMA" id="DAYADQM"/>
<dbReference type="CDD" id="cd15669">
    <property type="entry name" value="ePHD_PHF7_G2E3_like"/>
    <property type="match status" value="1"/>
</dbReference>
<dbReference type="GO" id="GO:0008270">
    <property type="term" value="F:zinc ion binding"/>
    <property type="evidence" value="ECO:0007669"/>
    <property type="project" value="UniProtKB-KW"/>
</dbReference>
<reference evidence="12 13" key="1">
    <citation type="journal article" date="2019" name="J. Hered.">
        <title>An Improved Genome Assembly for Drosophila navojoa, the Basal Species in the mojavensis Cluster.</title>
        <authorList>
            <person name="Vanderlinde T."/>
            <person name="Dupim E.G."/>
            <person name="Nazario-Yepiz N.O."/>
            <person name="Carvalho A.B."/>
        </authorList>
    </citation>
    <scope>NUCLEOTIDE SEQUENCE [LARGE SCALE GENOMIC DNA]</scope>
    <source>
        <strain evidence="12">Navoj_Jal97</strain>
        <tissue evidence="12">Whole organism</tissue>
    </source>
</reference>
<proteinExistence type="predicted"/>
<feature type="domain" description="PHD-type" evidence="11">
    <location>
        <begin position="1"/>
        <end position="116"/>
    </location>
</feature>
<comment type="pathway">
    <text evidence="2">Protein modification; protein ubiquitination.</text>
</comment>
<feature type="region of interest" description="Disordered" evidence="9">
    <location>
        <begin position="323"/>
        <end position="342"/>
    </location>
</feature>
<keyword evidence="13" id="KW-1185">Reference proteome</keyword>
<dbReference type="PANTHER" id="PTHR12420">
    <property type="entry name" value="PHD FINGER PROTEIN"/>
    <property type="match status" value="1"/>
</dbReference>
<dbReference type="STRING" id="7232.A0A484B143"/>
<sequence>MKKCLLCRSDAEDELRLGKLYIHGDIIVHQNCLYLSSNLIQRGNSRNGILNFTYKDIMAEWERTKCVICCFCHTGGANIGCCKAGCRRSFHTYCGVENRVQNQFIGTFKSFCNMHVNTYNETPKTDEQCAICFEDLLKRRERFCRTQHIFGKCCKNGWYHKDCLQRYANSAGYFFKCPLCNDITEFKTVTFWGISVPNRDALWEDNDAYADQMEIPTDCVAQNCVNPSGRKGNLRTLLYCLLCGSNPSHTMCTMMKSEDYCCEACSGVLHKPDEAKPNKEHNDADPLEDFVFRANTIRLNPTNQPQTETQAPQPQTLTLLCAQDTSDSEDSSGSDSDSESDFDCFLSQLSKQTNEKENVDMAGAVPTIPPIPAPVPVLVSAPAPVLVPAPPVSGPSPGSDGSPPPQLRQISIPATPQPQAQPLNINMIPSIDEPLRMRNRRRTAPTARRAQDTATEPRRLRSRSNNNRGRPSLSPEAVDRRNNNEERGSARNRRRTQNDAENTNTGTSRGRSRIRTFGSQVRSRGPSPLDISCVANRTRARSRK</sequence>
<protein>
    <submittedName>
        <fullName evidence="12">Uncharacterized protein</fullName>
    </submittedName>
</protein>
<dbReference type="InterPro" id="IPR011011">
    <property type="entry name" value="Znf_FYVE_PHD"/>
</dbReference>
<feature type="compositionally biased region" description="Basic and acidic residues" evidence="9">
    <location>
        <begin position="449"/>
        <end position="459"/>
    </location>
</feature>
<keyword evidence="3" id="KW-0808">Transferase</keyword>
<dbReference type="CDD" id="cd16448">
    <property type="entry name" value="RING-H2"/>
    <property type="match status" value="1"/>
</dbReference>
<evidence type="ECO:0000256" key="6">
    <source>
        <dbReference type="ARBA" id="ARBA00022786"/>
    </source>
</evidence>
<evidence type="ECO:0000256" key="2">
    <source>
        <dbReference type="ARBA" id="ARBA00004906"/>
    </source>
</evidence>
<gene>
    <name evidence="12" type="ORF">AWZ03_011127</name>
</gene>
<feature type="region of interest" description="Disordered" evidence="9">
    <location>
        <begin position="390"/>
        <end position="544"/>
    </location>
</feature>
<organism evidence="12 13">
    <name type="scientific">Drosophila navojoa</name>
    <name type="common">Fruit fly</name>
    <dbReference type="NCBI Taxonomy" id="7232"/>
    <lineage>
        <taxon>Eukaryota</taxon>
        <taxon>Metazoa</taxon>
        <taxon>Ecdysozoa</taxon>
        <taxon>Arthropoda</taxon>
        <taxon>Hexapoda</taxon>
        <taxon>Insecta</taxon>
        <taxon>Pterygota</taxon>
        <taxon>Neoptera</taxon>
        <taxon>Endopterygota</taxon>
        <taxon>Diptera</taxon>
        <taxon>Brachycera</taxon>
        <taxon>Muscomorpha</taxon>
        <taxon>Ephydroidea</taxon>
        <taxon>Drosophilidae</taxon>
        <taxon>Drosophila</taxon>
    </lineage>
</organism>
<feature type="compositionally biased region" description="Low complexity" evidence="9">
    <location>
        <begin position="463"/>
        <end position="475"/>
    </location>
</feature>
<feature type="compositionally biased region" description="Acidic residues" evidence="9">
    <location>
        <begin position="326"/>
        <end position="342"/>
    </location>
</feature>
<feature type="compositionally biased region" description="Polar residues" evidence="9">
    <location>
        <begin position="408"/>
        <end position="424"/>
    </location>
</feature>
<dbReference type="GO" id="GO:0005634">
    <property type="term" value="C:nucleus"/>
    <property type="evidence" value="ECO:0007669"/>
    <property type="project" value="TreeGrafter"/>
</dbReference>
<dbReference type="PROSITE" id="PS51805">
    <property type="entry name" value="EPHD"/>
    <property type="match status" value="1"/>
</dbReference>
<name>A0A484B143_DRONA</name>
<dbReference type="Proteomes" id="UP000295192">
    <property type="component" value="Unassembled WGS sequence"/>
</dbReference>
<evidence type="ECO:0000256" key="3">
    <source>
        <dbReference type="ARBA" id="ARBA00022679"/>
    </source>
</evidence>
<comment type="caution">
    <text evidence="12">The sequence shown here is derived from an EMBL/GenBank/DDBJ whole genome shotgun (WGS) entry which is preliminary data.</text>
</comment>
<evidence type="ECO:0000256" key="9">
    <source>
        <dbReference type="SAM" id="MobiDB-lite"/>
    </source>
</evidence>
<dbReference type="SUPFAM" id="SSF57903">
    <property type="entry name" value="FYVE/PHD zinc finger"/>
    <property type="match status" value="1"/>
</dbReference>
<dbReference type="EMBL" id="LSRL02000231">
    <property type="protein sequence ID" value="TDG42448.1"/>
    <property type="molecule type" value="Genomic_DNA"/>
</dbReference>
<dbReference type="InterPro" id="IPR001841">
    <property type="entry name" value="Znf_RING"/>
</dbReference>
<dbReference type="OrthoDB" id="512616at2759"/>
<dbReference type="Gene3D" id="3.30.40.10">
    <property type="entry name" value="Zinc/RING finger domain, C3HC4 (zinc finger)"/>
    <property type="match status" value="2"/>
</dbReference>
<keyword evidence="6" id="KW-0833">Ubl conjugation pathway</keyword>
<evidence type="ECO:0000259" key="11">
    <source>
        <dbReference type="PROSITE" id="PS51805"/>
    </source>
</evidence>
<evidence type="ECO:0000256" key="8">
    <source>
        <dbReference type="PROSITE-ProRule" id="PRU00175"/>
    </source>
</evidence>
<dbReference type="AlphaFoldDB" id="A0A484B143"/>